<evidence type="ECO:0000313" key="1">
    <source>
        <dbReference type="EMBL" id="KAJ2969773.1"/>
    </source>
</evidence>
<comment type="caution">
    <text evidence="1">The sequence shown here is derived from an EMBL/GenBank/DDBJ whole genome shotgun (WGS) entry which is preliminary data.</text>
</comment>
<protein>
    <submittedName>
        <fullName evidence="1">Uncharacterized protein</fullName>
    </submittedName>
</protein>
<reference evidence="1" key="1">
    <citation type="submission" date="2022-08" db="EMBL/GenBank/DDBJ databases">
        <title>Genome Sequence of Lecanicillium fungicola.</title>
        <authorList>
            <person name="Buettner E."/>
        </authorList>
    </citation>
    <scope>NUCLEOTIDE SEQUENCE</scope>
    <source>
        <strain evidence="1">Babe33</strain>
    </source>
</reference>
<name>A0ACC1MTF2_9HYPO</name>
<accession>A0ACC1MTF2</accession>
<dbReference type="Proteomes" id="UP001143910">
    <property type="component" value="Unassembled WGS sequence"/>
</dbReference>
<gene>
    <name evidence="1" type="ORF">NQ176_g8495</name>
</gene>
<organism evidence="1 2">
    <name type="scientific">Zarea fungicola</name>
    <dbReference type="NCBI Taxonomy" id="93591"/>
    <lineage>
        <taxon>Eukaryota</taxon>
        <taxon>Fungi</taxon>
        <taxon>Dikarya</taxon>
        <taxon>Ascomycota</taxon>
        <taxon>Pezizomycotina</taxon>
        <taxon>Sordariomycetes</taxon>
        <taxon>Hypocreomycetidae</taxon>
        <taxon>Hypocreales</taxon>
        <taxon>Cordycipitaceae</taxon>
        <taxon>Zarea</taxon>
    </lineage>
</organism>
<keyword evidence="2" id="KW-1185">Reference proteome</keyword>
<sequence>MPSRTSHTRQEPRDTNLRYPPISDGALGFADAAALIQHYHENFHPFFPVVYKSIFDLHISEWIEKEPHVLTAVLTVASKEEPSWQRAHEACSRHMESLLSPLIYGGVTTVGAVEALLILAEWAPQPPHEISSIGCGKEDYGAWMLVGVAIRLGYLQRLEQTGLHDPPESPSESYSRKKIAWAACYMSDRQVSIRLGKGFWSRGPGPASNLRAAHFPSLQAQQLGPDNMGLLLQAQLELTQLFGNAHDILYSSTSHREQLYVGGEYVRYIDDFAAVLRKWKMTWGSFSFTPQVKASLILSYDYLRLYINAFAFQATVNRAAAKTRKGHKNAMSGPLFADLAANPDARFIYESIDAANSLLSILNSFIDPVAGLKYMPLKYSLFVIYAAVFLFKAWSAGAISNEGITGVRRAILGTIVQLQKTSSSTQSIGHRYARSLRLLWRKRSSKRVGGHSRDDNHQTAQPPPYIPPEQMMTAGPQSFDGSGNLPGMGMDALNGFSWRDLDSLGQYISNDASIHTTDGVLTTPDFDSEQSTTAVDALPVDFAYQSMWNGGDIIF</sequence>
<dbReference type="EMBL" id="JANJQO010001673">
    <property type="protein sequence ID" value="KAJ2969773.1"/>
    <property type="molecule type" value="Genomic_DNA"/>
</dbReference>
<proteinExistence type="predicted"/>
<evidence type="ECO:0000313" key="2">
    <source>
        <dbReference type="Proteomes" id="UP001143910"/>
    </source>
</evidence>